<dbReference type="PANTHER" id="PTHR43289:SF6">
    <property type="entry name" value="SERINE_THREONINE-PROTEIN KINASE NEKL-3"/>
    <property type="match status" value="1"/>
</dbReference>
<keyword evidence="10" id="KW-1185">Reference proteome</keyword>
<evidence type="ECO:0000259" key="8">
    <source>
        <dbReference type="PROSITE" id="PS50011"/>
    </source>
</evidence>
<feature type="region of interest" description="Disordered" evidence="6">
    <location>
        <begin position="311"/>
        <end position="355"/>
    </location>
</feature>
<sequence>MLAVVAGIGSVLGGRWELVAPVGGGGMGTVWRARDRQGGDDVAVKLMAKHVRGLASFEERFSREAIACESVRHPNVVSVLGHGTTDENEPYLVLELLEGESLGWRIERTPPPMAREAIGWIVDALAGLEAVHAAGIVHRDLKPDNLFLANAPGGRTRVKLLDFGISRMTAAPPMGRAAQWDSLTRSGEMLGTPVYMAPEQGTNAHHVDHRADLFSVGAILYETLAGRAPFEGANVGEILLAVSADDPEPLHERVPAIGSEVSAVVARALAKSPDDRWPDARAMREALEIALRSVPADASCGFVIGSARMPQIHPQRARDEESKKTVRSEPPPGGRELPEDAGEVFGTETDRPPPSRRTMLAVALAMLGALAIFVAYVVLGGDP</sequence>
<dbReference type="InterPro" id="IPR017441">
    <property type="entry name" value="Protein_kinase_ATP_BS"/>
</dbReference>
<keyword evidence="1" id="KW-0808">Transferase</keyword>
<keyword evidence="3 9" id="KW-0418">Kinase</keyword>
<protein>
    <submittedName>
        <fullName evidence="9">Serine/threonine protein kinase</fullName>
    </submittedName>
</protein>
<evidence type="ECO:0000256" key="6">
    <source>
        <dbReference type="SAM" id="MobiDB-lite"/>
    </source>
</evidence>
<dbReference type="AlphaFoldDB" id="A0A0F6W975"/>
<dbReference type="GO" id="GO:0004674">
    <property type="term" value="F:protein serine/threonine kinase activity"/>
    <property type="evidence" value="ECO:0007669"/>
    <property type="project" value="UniProtKB-KW"/>
</dbReference>
<evidence type="ECO:0000313" key="10">
    <source>
        <dbReference type="Proteomes" id="UP000034883"/>
    </source>
</evidence>
<dbReference type="Proteomes" id="UP000034883">
    <property type="component" value="Chromosome"/>
</dbReference>
<organism evidence="9 10">
    <name type="scientific">Sandaracinus amylolyticus</name>
    <dbReference type="NCBI Taxonomy" id="927083"/>
    <lineage>
        <taxon>Bacteria</taxon>
        <taxon>Pseudomonadati</taxon>
        <taxon>Myxococcota</taxon>
        <taxon>Polyangia</taxon>
        <taxon>Polyangiales</taxon>
        <taxon>Sandaracinaceae</taxon>
        <taxon>Sandaracinus</taxon>
    </lineage>
</organism>
<keyword evidence="7" id="KW-0812">Transmembrane</keyword>
<dbReference type="Gene3D" id="3.30.200.20">
    <property type="entry name" value="Phosphorylase Kinase, domain 1"/>
    <property type="match status" value="1"/>
</dbReference>
<dbReference type="Pfam" id="PF00069">
    <property type="entry name" value="Pkinase"/>
    <property type="match status" value="1"/>
</dbReference>
<keyword evidence="2 5" id="KW-0547">Nucleotide-binding</keyword>
<reference evidence="9 10" key="1">
    <citation type="submission" date="2015-03" db="EMBL/GenBank/DDBJ databases">
        <title>Genome assembly of Sandaracinus amylolyticus DSM 53668.</title>
        <authorList>
            <person name="Sharma G."/>
            <person name="Subramanian S."/>
        </authorList>
    </citation>
    <scope>NUCLEOTIDE SEQUENCE [LARGE SCALE GENOMIC DNA]</scope>
    <source>
        <strain evidence="9 10">DSM 53668</strain>
    </source>
</reference>
<dbReference type="SUPFAM" id="SSF56112">
    <property type="entry name" value="Protein kinase-like (PK-like)"/>
    <property type="match status" value="1"/>
</dbReference>
<gene>
    <name evidence="9" type="ORF">DB32_007701</name>
</gene>
<evidence type="ECO:0000256" key="2">
    <source>
        <dbReference type="ARBA" id="ARBA00022741"/>
    </source>
</evidence>
<keyword evidence="7" id="KW-0472">Membrane</keyword>
<dbReference type="InterPro" id="IPR008271">
    <property type="entry name" value="Ser/Thr_kinase_AS"/>
</dbReference>
<name>A0A0F6W975_9BACT</name>
<dbReference type="InterPro" id="IPR000719">
    <property type="entry name" value="Prot_kinase_dom"/>
</dbReference>
<feature type="transmembrane region" description="Helical" evidence="7">
    <location>
        <begin position="359"/>
        <end position="379"/>
    </location>
</feature>
<accession>A0A0F6W975</accession>
<evidence type="ECO:0000256" key="1">
    <source>
        <dbReference type="ARBA" id="ARBA00022679"/>
    </source>
</evidence>
<feature type="compositionally biased region" description="Basic and acidic residues" evidence="6">
    <location>
        <begin position="316"/>
        <end position="327"/>
    </location>
</feature>
<evidence type="ECO:0000256" key="4">
    <source>
        <dbReference type="ARBA" id="ARBA00022840"/>
    </source>
</evidence>
<evidence type="ECO:0000256" key="3">
    <source>
        <dbReference type="ARBA" id="ARBA00022777"/>
    </source>
</evidence>
<feature type="binding site" evidence="5">
    <location>
        <position position="45"/>
    </location>
    <ligand>
        <name>ATP</name>
        <dbReference type="ChEBI" id="CHEBI:30616"/>
    </ligand>
</feature>
<dbReference type="PROSITE" id="PS50011">
    <property type="entry name" value="PROTEIN_KINASE_DOM"/>
    <property type="match status" value="1"/>
</dbReference>
<evidence type="ECO:0000313" key="9">
    <source>
        <dbReference type="EMBL" id="AKF10552.1"/>
    </source>
</evidence>
<dbReference type="CDD" id="cd14014">
    <property type="entry name" value="STKc_PknB_like"/>
    <property type="match status" value="1"/>
</dbReference>
<evidence type="ECO:0000256" key="5">
    <source>
        <dbReference type="PROSITE-ProRule" id="PRU10141"/>
    </source>
</evidence>
<dbReference type="GO" id="GO:0005524">
    <property type="term" value="F:ATP binding"/>
    <property type="evidence" value="ECO:0007669"/>
    <property type="project" value="UniProtKB-UniRule"/>
</dbReference>
<dbReference type="SMART" id="SM00220">
    <property type="entry name" value="S_TKc"/>
    <property type="match status" value="1"/>
</dbReference>
<dbReference type="EMBL" id="CP011125">
    <property type="protein sequence ID" value="AKF10552.1"/>
    <property type="molecule type" value="Genomic_DNA"/>
</dbReference>
<dbReference type="PANTHER" id="PTHR43289">
    <property type="entry name" value="MITOGEN-ACTIVATED PROTEIN KINASE KINASE KINASE 20-RELATED"/>
    <property type="match status" value="1"/>
</dbReference>
<keyword evidence="9" id="KW-0723">Serine/threonine-protein kinase</keyword>
<dbReference type="PROSITE" id="PS00107">
    <property type="entry name" value="PROTEIN_KINASE_ATP"/>
    <property type="match status" value="1"/>
</dbReference>
<feature type="domain" description="Protein kinase" evidence="8">
    <location>
        <begin position="16"/>
        <end position="291"/>
    </location>
</feature>
<dbReference type="InterPro" id="IPR011009">
    <property type="entry name" value="Kinase-like_dom_sf"/>
</dbReference>
<dbReference type="PROSITE" id="PS00108">
    <property type="entry name" value="PROTEIN_KINASE_ST"/>
    <property type="match status" value="1"/>
</dbReference>
<dbReference type="KEGG" id="samy:DB32_007701"/>
<evidence type="ECO:0000256" key="7">
    <source>
        <dbReference type="SAM" id="Phobius"/>
    </source>
</evidence>
<keyword evidence="4 5" id="KW-0067">ATP-binding</keyword>
<dbReference type="STRING" id="927083.DB32_007701"/>
<keyword evidence="7" id="KW-1133">Transmembrane helix</keyword>
<proteinExistence type="predicted"/>
<dbReference type="Gene3D" id="1.10.510.10">
    <property type="entry name" value="Transferase(Phosphotransferase) domain 1"/>
    <property type="match status" value="1"/>
</dbReference>